<name>A0A8I0GEY5_9ACTO</name>
<evidence type="ECO:0000259" key="14">
    <source>
        <dbReference type="Pfam" id="PF16654"/>
    </source>
</evidence>
<evidence type="ECO:0000313" key="16">
    <source>
        <dbReference type="Proteomes" id="UP000627538"/>
    </source>
</evidence>
<dbReference type="GO" id="GO:0000166">
    <property type="term" value="F:nucleotide binding"/>
    <property type="evidence" value="ECO:0007669"/>
    <property type="project" value="UniProtKB-KW"/>
</dbReference>
<evidence type="ECO:0000256" key="3">
    <source>
        <dbReference type="ARBA" id="ARBA00011738"/>
    </source>
</evidence>
<evidence type="ECO:0000256" key="7">
    <source>
        <dbReference type="ARBA" id="ARBA00022857"/>
    </source>
</evidence>
<protein>
    <recommendedName>
        <fullName evidence="5 12">Meso-diaminopimelate D-dehydrogenase</fullName>
        <shortName evidence="12">DAPDH</shortName>
        <shortName evidence="12">Meso-DAP dehydrogenase</shortName>
        <ecNumber evidence="4 12">1.4.1.16</ecNumber>
    </recommendedName>
</protein>
<keyword evidence="6 12" id="KW-0028">Amino-acid biosynthesis</keyword>
<comment type="function">
    <text evidence="12">Catalyzes the reversible NADPH-dependent reductive amination of L-2-amino-6-oxopimelate, the acyclic form of L-tetrahydrodipicolinate, to generate the meso compound, D,L-2,6-diaminopimelate.</text>
</comment>
<evidence type="ECO:0000256" key="13">
    <source>
        <dbReference type="PIRSR" id="PIRSR025648-1"/>
    </source>
</evidence>
<dbReference type="SUPFAM" id="SSF55347">
    <property type="entry name" value="Glyceraldehyde-3-phosphate dehydrogenase-like, C-terminal domain"/>
    <property type="match status" value="1"/>
</dbReference>
<comment type="similarity">
    <text evidence="2 12">Belongs to the diaminopimelate dehydrogenase family.</text>
</comment>
<evidence type="ECO:0000256" key="12">
    <source>
        <dbReference type="PIRNR" id="PIRNR025648"/>
    </source>
</evidence>
<evidence type="ECO:0000313" key="15">
    <source>
        <dbReference type="EMBL" id="MBD3689607.1"/>
    </source>
</evidence>
<feature type="binding site" evidence="13">
    <location>
        <begin position="34"/>
        <end position="36"/>
    </location>
    <ligand>
        <name>NADP(+)</name>
        <dbReference type="ChEBI" id="CHEBI:58349"/>
    </ligand>
</feature>
<comment type="subunit">
    <text evidence="3 12">Homodimer.</text>
</comment>
<feature type="binding site" evidence="13">
    <location>
        <position position="248"/>
    </location>
    <ligand>
        <name>substrate</name>
    </ligand>
</feature>
<feature type="binding site" evidence="13">
    <location>
        <begin position="67"/>
        <end position="70"/>
    </location>
    <ligand>
        <name>NADP(+)</name>
        <dbReference type="ChEBI" id="CHEBI:58349"/>
    </ligand>
</feature>
<dbReference type="Proteomes" id="UP000627538">
    <property type="component" value="Unassembled WGS sequence"/>
</dbReference>
<evidence type="ECO:0000256" key="9">
    <source>
        <dbReference type="ARBA" id="ARBA00023002"/>
    </source>
</evidence>
<keyword evidence="10 12" id="KW-0457">Lysine biosynthesis</keyword>
<dbReference type="SUPFAM" id="SSF51735">
    <property type="entry name" value="NAD(P)-binding Rossmann-fold domains"/>
    <property type="match status" value="1"/>
</dbReference>
<dbReference type="NCBIfam" id="TIGR01921">
    <property type="entry name" value="DAP-DH"/>
    <property type="match status" value="1"/>
</dbReference>
<accession>A0A8I0GEY5</accession>
<feature type="binding site" evidence="13">
    <location>
        <position position="275"/>
    </location>
    <ligand>
        <name>substrate</name>
    </ligand>
</feature>
<evidence type="ECO:0000256" key="4">
    <source>
        <dbReference type="ARBA" id="ARBA00012080"/>
    </source>
</evidence>
<evidence type="ECO:0000256" key="1">
    <source>
        <dbReference type="ARBA" id="ARBA00004896"/>
    </source>
</evidence>
<evidence type="ECO:0000256" key="5">
    <source>
        <dbReference type="ARBA" id="ARBA00021654"/>
    </source>
</evidence>
<dbReference type="AlphaFoldDB" id="A0A8I0GEY5"/>
<comment type="pathway">
    <text evidence="1 12">Amino-acid biosynthesis; L-lysine biosynthesis via DAP pathway; DL-2,6-diaminopimelate from (S)-tetrahydrodipicolinate: step 1/1.</text>
</comment>
<keyword evidence="7 12" id="KW-0521">NADP</keyword>
<sequence>MTIRLAICGYGNLGRGVEQAALAAPDMEPVVVFTRRDPDTLETLGTPAASVDDMEQWKDRVDVCLCCGGSATDLAEQVPAALRYFPTVDSFDTHAKIPEYFASCDEAAREAGTAALISVGWDPGLFSLTRLLGQAVLPDSLEETFWGKGVSQGHSDALRRIEGVVGAVQYTVPRPEALEAVRSGQATEPAEARAKHTRECYVVAADGADRERIREEIVSMPNYFADYDTTVTFISAEELERDHQGMPHGGSVLRRGHTAGGSAAGIEFSLDLESNPQFTGAVVTACGRALYRLVSGGVTGALTLFDVPLGSLHPGAPEELRAQLL</sequence>
<evidence type="ECO:0000256" key="11">
    <source>
        <dbReference type="ARBA" id="ARBA00052023"/>
    </source>
</evidence>
<dbReference type="EC" id="1.4.1.16" evidence="4 12"/>
<dbReference type="InterPro" id="IPR010190">
    <property type="entry name" value="Diaminopimelate_DH_Ddh"/>
</dbReference>
<dbReference type="CDD" id="cd02270">
    <property type="entry name" value="meso-DAPDH_N"/>
    <property type="match status" value="1"/>
</dbReference>
<feature type="binding site" evidence="13">
    <location>
        <begin position="90"/>
        <end position="92"/>
    </location>
    <ligand>
        <name>NADP(+)</name>
        <dbReference type="ChEBI" id="CHEBI:58349"/>
    </ligand>
</feature>
<organism evidence="15 16">
    <name type="scientific">Nanchangia anserum</name>
    <dbReference type="NCBI Taxonomy" id="2692125"/>
    <lineage>
        <taxon>Bacteria</taxon>
        <taxon>Bacillati</taxon>
        <taxon>Actinomycetota</taxon>
        <taxon>Actinomycetes</taxon>
        <taxon>Actinomycetales</taxon>
        <taxon>Actinomycetaceae</taxon>
        <taxon>Nanchangia</taxon>
    </lineage>
</organism>
<keyword evidence="13" id="KW-0547">Nucleotide-binding</keyword>
<dbReference type="RefSeq" id="WP_191071641.1">
    <property type="nucleotide sequence ID" value="NZ_CP060506.1"/>
</dbReference>
<dbReference type="Pfam" id="PF16654">
    <property type="entry name" value="DAPDH_C"/>
    <property type="match status" value="1"/>
</dbReference>
<evidence type="ECO:0000256" key="2">
    <source>
        <dbReference type="ARBA" id="ARBA00007442"/>
    </source>
</evidence>
<reference evidence="15 16" key="1">
    <citation type="submission" date="2020-08" db="EMBL/GenBank/DDBJ databases">
        <title>Winkia gen. nov., sp. nov., isolated from faeces of the Anser albifrons in China.</title>
        <authorList>
            <person name="Liu Q."/>
        </authorList>
    </citation>
    <scope>NUCLEOTIDE SEQUENCE [LARGE SCALE GENOMIC DNA]</scope>
    <source>
        <strain evidence="15 16">C62</strain>
    </source>
</reference>
<gene>
    <name evidence="15" type="ORF">H8R10_05125</name>
</gene>
<feature type="binding site" evidence="13">
    <location>
        <position position="146"/>
    </location>
    <ligand>
        <name>substrate</name>
    </ligand>
</feature>
<keyword evidence="9 12" id="KW-0560">Oxidoreductase</keyword>
<comment type="catalytic activity">
    <reaction evidence="11 12">
        <text>meso-2,6-diaminopimelate + NADP(+) + H2O = (S)-2-amino-6-oxoheptanedioate + NH4(+) + NADPH + H(+)</text>
        <dbReference type="Rhea" id="RHEA:13561"/>
        <dbReference type="ChEBI" id="CHEBI:15377"/>
        <dbReference type="ChEBI" id="CHEBI:15378"/>
        <dbReference type="ChEBI" id="CHEBI:28938"/>
        <dbReference type="ChEBI" id="CHEBI:57783"/>
        <dbReference type="ChEBI" id="CHEBI:57791"/>
        <dbReference type="ChEBI" id="CHEBI:58349"/>
        <dbReference type="ChEBI" id="CHEBI:58556"/>
        <dbReference type="EC" id="1.4.1.16"/>
    </reaction>
</comment>
<dbReference type="GO" id="GO:0009089">
    <property type="term" value="P:lysine biosynthetic process via diaminopimelate"/>
    <property type="evidence" value="ECO:0007669"/>
    <property type="project" value="UniProtKB-UniRule"/>
</dbReference>
<evidence type="ECO:0000256" key="10">
    <source>
        <dbReference type="ARBA" id="ARBA00023154"/>
    </source>
</evidence>
<keyword evidence="16" id="KW-1185">Reference proteome</keyword>
<feature type="domain" description="Meso-diaminopimelate D-dehydrogenase C-terminal" evidence="14">
    <location>
        <begin position="120"/>
        <end position="274"/>
    </location>
</feature>
<feature type="binding site" evidence="13">
    <location>
        <begin position="10"/>
        <end position="13"/>
    </location>
    <ligand>
        <name>NADP(+)</name>
        <dbReference type="ChEBI" id="CHEBI:58349"/>
    </ligand>
</feature>
<dbReference type="InterPro" id="IPR036291">
    <property type="entry name" value="NAD(P)-bd_dom_sf"/>
</dbReference>
<evidence type="ECO:0000256" key="8">
    <source>
        <dbReference type="ARBA" id="ARBA00022915"/>
    </source>
</evidence>
<dbReference type="GO" id="GO:0047850">
    <property type="term" value="F:diaminopimelate dehydrogenase activity"/>
    <property type="evidence" value="ECO:0007669"/>
    <property type="project" value="UniProtKB-UniRule"/>
</dbReference>
<dbReference type="UniPathway" id="UPA00034">
    <property type="reaction ID" value="UER00026"/>
</dbReference>
<dbReference type="PIRSF" id="PIRSF025648">
    <property type="entry name" value="DDH"/>
    <property type="match status" value="1"/>
</dbReference>
<comment type="caution">
    <text evidence="15">The sequence shown here is derived from an EMBL/GenBank/DDBJ whole genome shotgun (WGS) entry which is preliminary data.</text>
</comment>
<feature type="binding site" evidence="13">
    <location>
        <position position="198"/>
    </location>
    <ligand>
        <name>substrate</name>
    </ligand>
</feature>
<dbReference type="EMBL" id="JACRUO010000001">
    <property type="protein sequence ID" value="MBD3689607.1"/>
    <property type="molecule type" value="Genomic_DNA"/>
</dbReference>
<dbReference type="GO" id="GO:0019877">
    <property type="term" value="P:diaminopimelate biosynthetic process"/>
    <property type="evidence" value="ECO:0007669"/>
    <property type="project" value="UniProtKB-UniRule"/>
</dbReference>
<dbReference type="Gene3D" id="3.30.360.10">
    <property type="entry name" value="Dihydrodipicolinate Reductase, domain 2"/>
    <property type="match status" value="1"/>
</dbReference>
<evidence type="ECO:0000256" key="6">
    <source>
        <dbReference type="ARBA" id="ARBA00022605"/>
    </source>
</evidence>
<keyword evidence="8 12" id="KW-0220">Diaminopimelate biosynthesis</keyword>
<dbReference type="Gene3D" id="3.40.50.720">
    <property type="entry name" value="NAD(P)-binding Rossmann-like Domain"/>
    <property type="match status" value="1"/>
</dbReference>
<feature type="binding site" evidence="13">
    <location>
        <begin position="119"/>
        <end position="123"/>
    </location>
    <ligand>
        <name>NADP(+)</name>
        <dbReference type="ChEBI" id="CHEBI:58349"/>
    </ligand>
</feature>
<feature type="binding site" evidence="13">
    <location>
        <position position="171"/>
    </location>
    <ligand>
        <name>substrate</name>
    </ligand>
</feature>
<dbReference type="InterPro" id="IPR032094">
    <property type="entry name" value="Meso-DAP_DH_C"/>
</dbReference>
<proteinExistence type="inferred from homology"/>